<evidence type="ECO:0000313" key="2">
    <source>
        <dbReference type="EMBL" id="KAF5724641.1"/>
    </source>
</evidence>
<accession>A0A8H5Z7D4</accession>
<comment type="caution">
    <text evidence="2">The sequence shown here is derived from an EMBL/GenBank/DDBJ whole genome shotgun (WGS) entry which is preliminary data.</text>
</comment>
<keyword evidence="3" id="KW-1185">Reference proteome</keyword>
<feature type="compositionally biased region" description="Polar residues" evidence="1">
    <location>
        <begin position="152"/>
        <end position="164"/>
    </location>
</feature>
<gene>
    <name evidence="2" type="ORF">FMUND_606</name>
</gene>
<dbReference type="AlphaFoldDB" id="A0A8H5Z7D4"/>
<sequence>MDPINNDVSSILFYQRHNVQRTIRKISKKRYSELKDYSFPDIVFIATFGAPSDIPKYTPALVQASRINSRDFDFFNCWQSYCKALLGHERALAIYEGAIFLTAEILPKEEIEGWHGQHQGSLSRIKQISGTICSPQLTSIPRQDGVSPAASSLAQYSSLENSETGRPAKRRRTEETGMQFRSFESPDNQVQVYPMKLAARDKVPTILSDNLLEGLQTSKVWSKEHNQSLTETVCLFWPPDPPCDFFIDLIVSEPAAKAVSEATSQSNRATREVLGDFLYEGVMESECIKSGGELTDAVTTFDYGDGDRVVRVTLSHARGWVASRVYPTTE</sequence>
<dbReference type="EMBL" id="JAAOAN010000029">
    <property type="protein sequence ID" value="KAF5724641.1"/>
    <property type="molecule type" value="Genomic_DNA"/>
</dbReference>
<dbReference type="OrthoDB" id="5424905at2759"/>
<evidence type="ECO:0000256" key="1">
    <source>
        <dbReference type="SAM" id="MobiDB-lite"/>
    </source>
</evidence>
<proteinExistence type="predicted"/>
<name>A0A8H5Z7D4_9HYPO</name>
<dbReference type="Proteomes" id="UP000544331">
    <property type="component" value="Unassembled WGS sequence"/>
</dbReference>
<reference evidence="2 3" key="1">
    <citation type="submission" date="2020-05" db="EMBL/GenBank/DDBJ databases">
        <title>Identification and distribution of gene clusters putatively required for synthesis of sphingolipid metabolism inhibitors in phylogenetically diverse species of the filamentous fungus Fusarium.</title>
        <authorList>
            <person name="Kim H.-S."/>
            <person name="Busman M."/>
            <person name="Brown D.W."/>
            <person name="Divon H."/>
            <person name="Uhlig S."/>
            <person name="Proctor R.H."/>
        </authorList>
    </citation>
    <scope>NUCLEOTIDE SEQUENCE [LARGE SCALE GENOMIC DNA]</scope>
    <source>
        <strain evidence="2 3">NRRL 66235</strain>
    </source>
</reference>
<feature type="region of interest" description="Disordered" evidence="1">
    <location>
        <begin position="152"/>
        <end position="178"/>
    </location>
</feature>
<evidence type="ECO:0000313" key="3">
    <source>
        <dbReference type="Proteomes" id="UP000544331"/>
    </source>
</evidence>
<protein>
    <submittedName>
        <fullName evidence="2">Uncharacterized protein</fullName>
    </submittedName>
</protein>
<organism evidence="2 3">
    <name type="scientific">Fusarium mundagurra</name>
    <dbReference type="NCBI Taxonomy" id="1567541"/>
    <lineage>
        <taxon>Eukaryota</taxon>
        <taxon>Fungi</taxon>
        <taxon>Dikarya</taxon>
        <taxon>Ascomycota</taxon>
        <taxon>Pezizomycotina</taxon>
        <taxon>Sordariomycetes</taxon>
        <taxon>Hypocreomycetidae</taxon>
        <taxon>Hypocreales</taxon>
        <taxon>Nectriaceae</taxon>
        <taxon>Fusarium</taxon>
        <taxon>Fusarium fujikuroi species complex</taxon>
    </lineage>
</organism>